<dbReference type="RefSeq" id="WP_214171128.1">
    <property type="nucleotide sequence ID" value="NZ_JAHCVJ010000003.1"/>
</dbReference>
<evidence type="ECO:0000313" key="2">
    <source>
        <dbReference type="Proteomes" id="UP000811899"/>
    </source>
</evidence>
<keyword evidence="2" id="KW-1185">Reference proteome</keyword>
<dbReference type="Proteomes" id="UP000811899">
    <property type="component" value="Unassembled WGS sequence"/>
</dbReference>
<protein>
    <submittedName>
        <fullName evidence="1">Uncharacterized protein</fullName>
    </submittedName>
</protein>
<dbReference type="AlphaFoldDB" id="A0AAW4L0G3"/>
<sequence>MIAKYIAGKGNRSVLDYNDPCPFHPENGFEEAFLFYLHKISSALEDTEAAISGELDNCVEIRLMTLEETLTAKLDAVIEELRQLRPLPDHSDTTASTDRRD</sequence>
<dbReference type="EMBL" id="JAHCVJ010000003">
    <property type="protein sequence ID" value="MBT0664348.1"/>
    <property type="molecule type" value="Genomic_DNA"/>
</dbReference>
<accession>A0AAW4L0G3</accession>
<gene>
    <name evidence="1" type="ORF">KI809_08545</name>
</gene>
<evidence type="ECO:0000313" key="1">
    <source>
        <dbReference type="EMBL" id="MBT0664348.1"/>
    </source>
</evidence>
<proteinExistence type="predicted"/>
<comment type="caution">
    <text evidence="1">The sequence shown here is derived from an EMBL/GenBank/DDBJ whole genome shotgun (WGS) entry which is preliminary data.</text>
</comment>
<name>A0AAW4L0G3_9BACT</name>
<organism evidence="1 2">
    <name type="scientific">Geoanaerobacter pelophilus</name>
    <dbReference type="NCBI Taxonomy" id="60036"/>
    <lineage>
        <taxon>Bacteria</taxon>
        <taxon>Pseudomonadati</taxon>
        <taxon>Thermodesulfobacteriota</taxon>
        <taxon>Desulfuromonadia</taxon>
        <taxon>Geobacterales</taxon>
        <taxon>Geobacteraceae</taxon>
        <taxon>Geoanaerobacter</taxon>
    </lineage>
</organism>
<reference evidence="1 2" key="1">
    <citation type="submission" date="2021-05" db="EMBL/GenBank/DDBJ databases">
        <title>The draft genome of Geobacter pelophilus DSM 12255.</title>
        <authorList>
            <person name="Xu Z."/>
            <person name="Masuda Y."/>
            <person name="Itoh H."/>
            <person name="Senoo K."/>
        </authorList>
    </citation>
    <scope>NUCLEOTIDE SEQUENCE [LARGE SCALE GENOMIC DNA]</scope>
    <source>
        <strain evidence="1 2">DSM 12255</strain>
    </source>
</reference>